<evidence type="ECO:0000256" key="1">
    <source>
        <dbReference type="SAM" id="MobiDB-lite"/>
    </source>
</evidence>
<feature type="region of interest" description="Disordered" evidence="1">
    <location>
        <begin position="1"/>
        <end position="42"/>
    </location>
</feature>
<keyword evidence="3" id="KW-1185">Reference proteome</keyword>
<accession>A0A0P0A7D0</accession>
<protein>
    <submittedName>
        <fullName evidence="2">Uncharacterized protein</fullName>
    </submittedName>
</protein>
<dbReference type="EMBL" id="CP012023">
    <property type="protein sequence ID" value="ALI56663.1"/>
    <property type="molecule type" value="Genomic_DNA"/>
</dbReference>
<sequence length="42" mass="4711">MGHMRGLVWGQPNPMMQMSDGQEADITPQSTLLRGDQTRIEP</sequence>
<organism evidence="2 3">
    <name type="scientific">Celeribacter marinus</name>
    <dbReference type="NCBI Taxonomy" id="1397108"/>
    <lineage>
        <taxon>Bacteria</taxon>
        <taxon>Pseudomonadati</taxon>
        <taxon>Pseudomonadota</taxon>
        <taxon>Alphaproteobacteria</taxon>
        <taxon>Rhodobacterales</taxon>
        <taxon>Roseobacteraceae</taxon>
        <taxon>Celeribacter</taxon>
    </lineage>
</organism>
<name>A0A0P0A7D0_9RHOB</name>
<dbReference type="AlphaFoldDB" id="A0A0P0A7D0"/>
<dbReference type="KEGG" id="cmar:IMCC12053_2716"/>
<evidence type="ECO:0000313" key="2">
    <source>
        <dbReference type="EMBL" id="ALI56663.1"/>
    </source>
</evidence>
<gene>
    <name evidence="2" type="ORF">IMCC12053_2716</name>
</gene>
<reference evidence="2 3" key="1">
    <citation type="submission" date="2015-05" db="EMBL/GenBank/DDBJ databases">
        <authorList>
            <person name="Wang D.B."/>
            <person name="Wang M."/>
        </authorList>
    </citation>
    <scope>NUCLEOTIDE SEQUENCE [LARGE SCALE GENOMIC DNA]</scope>
    <source>
        <strain evidence="2 3">IMCC 12053</strain>
    </source>
</reference>
<proteinExistence type="predicted"/>
<dbReference type="Proteomes" id="UP000064920">
    <property type="component" value="Chromosome"/>
</dbReference>
<evidence type="ECO:0000313" key="3">
    <source>
        <dbReference type="Proteomes" id="UP000064920"/>
    </source>
</evidence>